<evidence type="ECO:0000256" key="1">
    <source>
        <dbReference type="SAM" id="MobiDB-lite"/>
    </source>
</evidence>
<protein>
    <submittedName>
        <fullName evidence="2">Testis cDNA clone: QtsA-18725, similar to human HIV-1 induced protein HIN-1 (HSHIN1), transcript variant1</fullName>
    </submittedName>
</protein>
<proteinExistence type="evidence at transcript level"/>
<feature type="region of interest" description="Disordered" evidence="1">
    <location>
        <begin position="22"/>
        <end position="43"/>
    </location>
</feature>
<organism evidence="2">
    <name type="scientific">Macaca fascicularis</name>
    <name type="common">Crab-eating macaque</name>
    <name type="synonym">Cynomolgus monkey</name>
    <dbReference type="NCBI Taxonomy" id="9541"/>
    <lineage>
        <taxon>Eukaryota</taxon>
        <taxon>Metazoa</taxon>
        <taxon>Chordata</taxon>
        <taxon>Craniata</taxon>
        <taxon>Vertebrata</taxon>
        <taxon>Euteleostomi</taxon>
        <taxon>Mammalia</taxon>
        <taxon>Eutheria</taxon>
        <taxon>Euarchontoglires</taxon>
        <taxon>Primates</taxon>
        <taxon>Haplorrhini</taxon>
        <taxon>Catarrhini</taxon>
        <taxon>Cercopithecidae</taxon>
        <taxon>Cercopithecinae</taxon>
        <taxon>Macaca</taxon>
    </lineage>
</organism>
<dbReference type="AlphaFoldDB" id="Q4R385"/>
<dbReference type="EMBL" id="AB179381">
    <property type="protein sequence ID" value="BAE02432.1"/>
    <property type="molecule type" value="mRNA"/>
</dbReference>
<evidence type="ECO:0000313" key="2">
    <source>
        <dbReference type="EMBL" id="BAE02432.1"/>
    </source>
</evidence>
<sequence>MQMFKEFILRMDQFWLKNWERSTHQRTSRHLPQKAGTQCQGRR</sequence>
<name>Q4R385_MACFA</name>
<reference evidence="2" key="1">
    <citation type="journal article" date="2005" name="Mol. Biol. Evol.">
        <title>Substitution rate and structural divergence of 5'UTR evolution: comparative analysis between human and cynomolgus monkey cDNAs.</title>
        <authorList>
            <person name="Osada N."/>
            <person name="Hirata M."/>
            <person name="Tanuma R."/>
            <person name="Kusuda J."/>
            <person name="Hida M."/>
            <person name="Suzuki Y."/>
            <person name="Sugano S."/>
            <person name="Gojobori T."/>
            <person name="Shen C.K."/>
            <person name="Wu C.I."/>
            <person name="Hashimoto K."/>
        </authorList>
    </citation>
    <scope>NUCLEOTIDE SEQUENCE</scope>
</reference>
<accession>Q4R385</accession>
<reference evidence="2" key="2">
    <citation type="submission" date="2005-06" db="EMBL/GenBank/DDBJ databases">
        <title>DNA sequences of macaque genes expressed in brain or testis and its evolutionary implications.</title>
        <authorList>
            <consortium name="International consortium for macaque cDNA sequencing and analysis"/>
        </authorList>
    </citation>
    <scope>NUCLEOTIDE SEQUENCE</scope>
</reference>